<dbReference type="Pfam" id="PF00892">
    <property type="entry name" value="EamA"/>
    <property type="match status" value="2"/>
</dbReference>
<evidence type="ECO:0000256" key="4">
    <source>
        <dbReference type="ARBA" id="ARBA00022989"/>
    </source>
</evidence>
<feature type="transmembrane region" description="Helical" evidence="6">
    <location>
        <begin position="82"/>
        <end position="102"/>
    </location>
</feature>
<keyword evidence="3 6" id="KW-0812">Transmembrane</keyword>
<dbReference type="SUPFAM" id="SSF103481">
    <property type="entry name" value="Multidrug resistance efflux transporter EmrE"/>
    <property type="match status" value="2"/>
</dbReference>
<dbReference type="InterPro" id="IPR037185">
    <property type="entry name" value="EmrE-like"/>
</dbReference>
<feature type="domain" description="EamA" evidence="7">
    <location>
        <begin position="19"/>
        <end position="152"/>
    </location>
</feature>
<dbReference type="AlphaFoldDB" id="A0AAX4HT64"/>
<feature type="domain" description="EamA" evidence="7">
    <location>
        <begin position="166"/>
        <end position="316"/>
    </location>
</feature>
<feature type="transmembrane region" description="Helical" evidence="6">
    <location>
        <begin position="53"/>
        <end position="70"/>
    </location>
</feature>
<evidence type="ECO:0000256" key="6">
    <source>
        <dbReference type="SAM" id="Phobius"/>
    </source>
</evidence>
<dbReference type="InterPro" id="IPR050638">
    <property type="entry name" value="AA-Vitamin_Transporters"/>
</dbReference>
<feature type="transmembrane region" description="Helical" evidence="6">
    <location>
        <begin position="139"/>
        <end position="156"/>
    </location>
</feature>
<gene>
    <name evidence="8" type="ORF">SOO65_07465</name>
</gene>
<reference evidence="8 9" key="1">
    <citation type="submission" date="2023-11" db="EMBL/GenBank/DDBJ databases">
        <title>Peredibacter starrii A3.12.</title>
        <authorList>
            <person name="Mitchell R.J."/>
        </authorList>
    </citation>
    <scope>NUCLEOTIDE SEQUENCE [LARGE SCALE GENOMIC DNA]</scope>
    <source>
        <strain evidence="8 9">A3.12</strain>
    </source>
</reference>
<keyword evidence="2" id="KW-1003">Cell membrane</keyword>
<evidence type="ECO:0000259" key="7">
    <source>
        <dbReference type="Pfam" id="PF00892"/>
    </source>
</evidence>
<feature type="transmembrane region" description="Helical" evidence="6">
    <location>
        <begin position="243"/>
        <end position="262"/>
    </location>
</feature>
<keyword evidence="5 6" id="KW-0472">Membrane</keyword>
<dbReference type="RefSeq" id="WP_321398938.1">
    <property type="nucleotide sequence ID" value="NZ_CP139487.1"/>
</dbReference>
<evidence type="ECO:0000256" key="3">
    <source>
        <dbReference type="ARBA" id="ARBA00022692"/>
    </source>
</evidence>
<feature type="transmembrane region" description="Helical" evidence="6">
    <location>
        <begin position="299"/>
        <end position="317"/>
    </location>
</feature>
<evidence type="ECO:0000313" key="8">
    <source>
        <dbReference type="EMBL" id="WPU66580.1"/>
    </source>
</evidence>
<feature type="transmembrane region" description="Helical" evidence="6">
    <location>
        <begin position="269"/>
        <end position="293"/>
    </location>
</feature>
<dbReference type="EMBL" id="CP139487">
    <property type="protein sequence ID" value="WPU66580.1"/>
    <property type="molecule type" value="Genomic_DNA"/>
</dbReference>
<feature type="transmembrane region" description="Helical" evidence="6">
    <location>
        <begin position="168"/>
        <end position="188"/>
    </location>
</feature>
<proteinExistence type="predicted"/>
<evidence type="ECO:0000256" key="2">
    <source>
        <dbReference type="ARBA" id="ARBA00022475"/>
    </source>
</evidence>
<protein>
    <submittedName>
        <fullName evidence="8">EamA family transporter</fullName>
    </submittedName>
</protein>
<keyword evidence="9" id="KW-1185">Reference proteome</keyword>
<evidence type="ECO:0000313" key="9">
    <source>
        <dbReference type="Proteomes" id="UP001324634"/>
    </source>
</evidence>
<feature type="transmembrane region" description="Helical" evidence="6">
    <location>
        <begin position="108"/>
        <end position="127"/>
    </location>
</feature>
<dbReference type="PANTHER" id="PTHR32322">
    <property type="entry name" value="INNER MEMBRANE TRANSPORTER"/>
    <property type="match status" value="1"/>
</dbReference>
<feature type="transmembrane region" description="Helical" evidence="6">
    <location>
        <begin position="200"/>
        <end position="223"/>
    </location>
</feature>
<feature type="transmembrane region" description="Helical" evidence="6">
    <location>
        <begin position="21"/>
        <end position="41"/>
    </location>
</feature>
<organism evidence="8 9">
    <name type="scientific">Peredibacter starrii</name>
    <dbReference type="NCBI Taxonomy" id="28202"/>
    <lineage>
        <taxon>Bacteria</taxon>
        <taxon>Pseudomonadati</taxon>
        <taxon>Bdellovibrionota</taxon>
        <taxon>Bacteriovoracia</taxon>
        <taxon>Bacteriovoracales</taxon>
        <taxon>Bacteriovoracaceae</taxon>
        <taxon>Peredibacter</taxon>
    </lineage>
</organism>
<dbReference type="GO" id="GO:0005886">
    <property type="term" value="C:plasma membrane"/>
    <property type="evidence" value="ECO:0007669"/>
    <property type="project" value="UniProtKB-SubCell"/>
</dbReference>
<comment type="subcellular location">
    <subcellularLocation>
        <location evidence="1">Cell membrane</location>
        <topology evidence="1">Multi-pass membrane protein</topology>
    </subcellularLocation>
</comment>
<keyword evidence="4 6" id="KW-1133">Transmembrane helix</keyword>
<dbReference type="KEGG" id="psti:SOO65_07465"/>
<evidence type="ECO:0000256" key="1">
    <source>
        <dbReference type="ARBA" id="ARBA00004651"/>
    </source>
</evidence>
<dbReference type="Proteomes" id="UP001324634">
    <property type="component" value="Chromosome"/>
</dbReference>
<dbReference type="InterPro" id="IPR000620">
    <property type="entry name" value="EamA_dom"/>
</dbReference>
<name>A0AAX4HT64_9BACT</name>
<accession>A0AAX4HT64</accession>
<dbReference type="PANTHER" id="PTHR32322:SF18">
    <property type="entry name" value="S-ADENOSYLMETHIONINE_S-ADENOSYLHOMOCYSTEINE TRANSPORTER"/>
    <property type="match status" value="1"/>
</dbReference>
<evidence type="ECO:0000256" key="5">
    <source>
        <dbReference type="ARBA" id="ARBA00023136"/>
    </source>
</evidence>
<sequence length="323" mass="35081">MATHAYQAESNSLNQNLTSGILFILIGSSSYGMLSTFVKLAYKQSFTTAEVTASQFIWGALILTVLDFFLSKGAQKASATDIKKLMIAGIPMALTSVLYYLSVQYIDASVGVVLLMQSVWMGIIVEAFQTKRIPSMEKIAAVAFIIFGTLLATKVLGSSNLTIDIRGLVLGILTAMSFSWTLYSTNSVASHLAPVKRSKIMLYGGLIVVLLFTLLTQIGPHYLNLNLVGEEFIRNKPFDPRIFLTYGLIVAIFGTVIPPIMLNKGFPIVGVGLGSILSSVELPVAMCIAFTFLGEVVSPIQWLGVFMILAAIVLMNYKTFSKT</sequence>